<keyword evidence="1" id="KW-1133">Transmembrane helix</keyword>
<protein>
    <submittedName>
        <fullName evidence="2">Uncharacterized protein</fullName>
    </submittedName>
</protein>
<keyword evidence="1" id="KW-0812">Transmembrane</keyword>
<dbReference type="EMBL" id="BSTX01000001">
    <property type="protein sequence ID" value="GLZ77155.1"/>
    <property type="molecule type" value="Genomic_DNA"/>
</dbReference>
<proteinExistence type="predicted"/>
<organism evidence="2 3">
    <name type="scientific">Actinorhabdospora filicis</name>
    <dbReference type="NCBI Taxonomy" id="1785913"/>
    <lineage>
        <taxon>Bacteria</taxon>
        <taxon>Bacillati</taxon>
        <taxon>Actinomycetota</taxon>
        <taxon>Actinomycetes</taxon>
        <taxon>Micromonosporales</taxon>
        <taxon>Micromonosporaceae</taxon>
        <taxon>Actinorhabdospora</taxon>
    </lineage>
</organism>
<keyword evidence="1" id="KW-0472">Membrane</keyword>
<accession>A0A9W6SHD2</accession>
<comment type="caution">
    <text evidence="2">The sequence shown here is derived from an EMBL/GenBank/DDBJ whole genome shotgun (WGS) entry which is preliminary data.</text>
</comment>
<feature type="transmembrane region" description="Helical" evidence="1">
    <location>
        <begin position="12"/>
        <end position="31"/>
    </location>
</feature>
<gene>
    <name evidence="2" type="ORF">Afil01_19620</name>
</gene>
<keyword evidence="3" id="KW-1185">Reference proteome</keyword>
<name>A0A9W6SHD2_9ACTN</name>
<sequence>MNPVPVKIKVGALVLLGGCAVVALLAGTALIPSNAAAIAIVALAPLMPVAFAMRAAPVSRVPTAAVLLMALWMFGVVSVAKLPVVVLDLAGVQITARVLDFEGTTDDAGAGPNTYRVVDGDGRDLPGHLTAKSAISYGARVEVVADRWWLMDPMVPKELRPGSGWKWLGAMTVLGAGATGTCLWLLRRARPERENPAPKIPEAARAG</sequence>
<dbReference type="RefSeq" id="WP_285662285.1">
    <property type="nucleotide sequence ID" value="NZ_BSTX01000001.1"/>
</dbReference>
<evidence type="ECO:0000313" key="2">
    <source>
        <dbReference type="EMBL" id="GLZ77155.1"/>
    </source>
</evidence>
<evidence type="ECO:0000313" key="3">
    <source>
        <dbReference type="Proteomes" id="UP001165079"/>
    </source>
</evidence>
<reference evidence="2" key="1">
    <citation type="submission" date="2023-03" db="EMBL/GenBank/DDBJ databases">
        <title>Actinorhabdospora filicis NBRC 111898.</title>
        <authorList>
            <person name="Ichikawa N."/>
            <person name="Sato H."/>
            <person name="Tonouchi N."/>
        </authorList>
    </citation>
    <scope>NUCLEOTIDE SEQUENCE</scope>
    <source>
        <strain evidence="2">NBRC 111898</strain>
    </source>
</reference>
<evidence type="ECO:0000256" key="1">
    <source>
        <dbReference type="SAM" id="Phobius"/>
    </source>
</evidence>
<dbReference type="AlphaFoldDB" id="A0A9W6SHD2"/>
<dbReference type="Proteomes" id="UP001165079">
    <property type="component" value="Unassembled WGS sequence"/>
</dbReference>
<feature type="transmembrane region" description="Helical" evidence="1">
    <location>
        <begin position="37"/>
        <end position="56"/>
    </location>
</feature>
<feature type="transmembrane region" description="Helical" evidence="1">
    <location>
        <begin position="63"/>
        <end position="80"/>
    </location>
</feature>
<feature type="transmembrane region" description="Helical" evidence="1">
    <location>
        <begin position="167"/>
        <end position="186"/>
    </location>
</feature>